<gene>
    <name evidence="5" type="primary">rhaS_1</name>
    <name evidence="5" type="ORF">TRM7615_01752</name>
</gene>
<sequence length="323" mass="35986">MRLSAAVSANQSIRMIRQRIFLNTSDEISEFLFDATGMIPGYTQYSAGAADLEYDMVDLDGITLLWARGTSHCRWLDQMSDDGRVHFGFIVSAGRGAVSLGHELTPEDAMLFLPGQEMDYVFLGPVVTLEIGVSREIADQLGWQMFGAPLSKRPLPLLQQLERVCRHATRTASSHPLSDAQLAELKAAVLDALEVALTPWLEEDPTIAQFVDSGSPAYRVLQDLDDLLMHPDAVDVDVGDMAHRLGVSRRTLFYALRKSAGLTPRRYQELLLLRRLRQNLRDANVGNNTVTQLASELGFGDLGRLSGKYHKQFGEYPHETLRN</sequence>
<proteinExistence type="predicted"/>
<dbReference type="PROSITE" id="PS01124">
    <property type="entry name" value="HTH_ARAC_FAMILY_2"/>
    <property type="match status" value="1"/>
</dbReference>
<evidence type="ECO:0000313" key="6">
    <source>
        <dbReference type="Proteomes" id="UP000244898"/>
    </source>
</evidence>
<name>A0A2R8C773_9RHOB</name>
<dbReference type="Gene3D" id="1.10.10.60">
    <property type="entry name" value="Homeodomain-like"/>
    <property type="match status" value="1"/>
</dbReference>
<feature type="domain" description="HTH araC/xylS-type" evidence="4">
    <location>
        <begin position="218"/>
        <end position="323"/>
    </location>
</feature>
<dbReference type="GO" id="GO:0003700">
    <property type="term" value="F:DNA-binding transcription factor activity"/>
    <property type="evidence" value="ECO:0007669"/>
    <property type="project" value="InterPro"/>
</dbReference>
<reference evidence="6" key="1">
    <citation type="submission" date="2018-03" db="EMBL/GenBank/DDBJ databases">
        <authorList>
            <person name="Rodrigo-Torres L."/>
            <person name="Arahal R. D."/>
            <person name="Lucena T."/>
        </authorList>
    </citation>
    <scope>NUCLEOTIDE SEQUENCE [LARGE SCALE GENOMIC DNA]</scope>
    <source>
        <strain evidence="6">CECT 7615</strain>
    </source>
</reference>
<dbReference type="SMART" id="SM00342">
    <property type="entry name" value="HTH_ARAC"/>
    <property type="match status" value="1"/>
</dbReference>
<dbReference type="AlphaFoldDB" id="A0A2R8C773"/>
<dbReference type="GO" id="GO:0043565">
    <property type="term" value="F:sequence-specific DNA binding"/>
    <property type="evidence" value="ECO:0007669"/>
    <property type="project" value="InterPro"/>
</dbReference>
<accession>A0A2R8C773</accession>
<evidence type="ECO:0000256" key="3">
    <source>
        <dbReference type="ARBA" id="ARBA00023163"/>
    </source>
</evidence>
<keyword evidence="1" id="KW-0805">Transcription regulation</keyword>
<dbReference type="Pfam" id="PF12833">
    <property type="entry name" value="HTH_18"/>
    <property type="match status" value="1"/>
</dbReference>
<dbReference type="PANTHER" id="PTHR46796">
    <property type="entry name" value="HTH-TYPE TRANSCRIPTIONAL ACTIVATOR RHAS-RELATED"/>
    <property type="match status" value="1"/>
</dbReference>
<evidence type="ECO:0000256" key="1">
    <source>
        <dbReference type="ARBA" id="ARBA00023015"/>
    </source>
</evidence>
<keyword evidence="2" id="KW-0238">DNA-binding</keyword>
<evidence type="ECO:0000259" key="4">
    <source>
        <dbReference type="PROSITE" id="PS01124"/>
    </source>
</evidence>
<organism evidence="5 6">
    <name type="scientific">Falsiruegeria mediterranea M17</name>
    <dbReference type="NCBI Taxonomy" id="1200281"/>
    <lineage>
        <taxon>Bacteria</taxon>
        <taxon>Pseudomonadati</taxon>
        <taxon>Pseudomonadota</taxon>
        <taxon>Alphaproteobacteria</taxon>
        <taxon>Rhodobacterales</taxon>
        <taxon>Roseobacteraceae</taxon>
        <taxon>Falsiruegeria</taxon>
    </lineage>
</organism>
<keyword evidence="6" id="KW-1185">Reference proteome</keyword>
<dbReference type="Proteomes" id="UP000244898">
    <property type="component" value="Unassembled WGS sequence"/>
</dbReference>
<keyword evidence="3" id="KW-0804">Transcription</keyword>
<evidence type="ECO:0000313" key="5">
    <source>
        <dbReference type="EMBL" id="SPJ28255.1"/>
    </source>
</evidence>
<dbReference type="InterPro" id="IPR018060">
    <property type="entry name" value="HTH_AraC"/>
</dbReference>
<protein>
    <submittedName>
        <fullName evidence="5">HTH-type transcriptional activator RhaS</fullName>
    </submittedName>
</protein>
<evidence type="ECO:0000256" key="2">
    <source>
        <dbReference type="ARBA" id="ARBA00023125"/>
    </source>
</evidence>
<dbReference type="InterPro" id="IPR050204">
    <property type="entry name" value="AraC_XylS_family_regulators"/>
</dbReference>
<dbReference type="EMBL" id="ONZG01000004">
    <property type="protein sequence ID" value="SPJ28255.1"/>
    <property type="molecule type" value="Genomic_DNA"/>
</dbReference>